<protein>
    <submittedName>
        <fullName evidence="1">Uncharacterized protein</fullName>
    </submittedName>
</protein>
<gene>
    <name evidence="1" type="ORF">FRUB_03063</name>
</gene>
<reference evidence="2" key="1">
    <citation type="submission" date="2017-06" db="EMBL/GenBank/DDBJ databases">
        <title>Genome analysis of Fimbriiglobus ruber SP5, the first member of the order Planctomycetales with confirmed chitinolytic capability.</title>
        <authorList>
            <person name="Ravin N.V."/>
            <person name="Rakitin A.L."/>
            <person name="Ivanova A.A."/>
            <person name="Beletsky A.V."/>
            <person name="Kulichevskaya I.S."/>
            <person name="Mardanov A.V."/>
            <person name="Dedysh S.N."/>
        </authorList>
    </citation>
    <scope>NUCLEOTIDE SEQUENCE [LARGE SCALE GENOMIC DNA]</scope>
    <source>
        <strain evidence="2">SP5</strain>
    </source>
</reference>
<keyword evidence="2" id="KW-1185">Reference proteome</keyword>
<evidence type="ECO:0000313" key="2">
    <source>
        <dbReference type="Proteomes" id="UP000214646"/>
    </source>
</evidence>
<dbReference type="OrthoDB" id="9812708at2"/>
<evidence type="ECO:0000313" key="1">
    <source>
        <dbReference type="EMBL" id="OWK43464.1"/>
    </source>
</evidence>
<name>A0A225DUZ1_9BACT</name>
<dbReference type="AlphaFoldDB" id="A0A225DUZ1"/>
<comment type="caution">
    <text evidence="1">The sequence shown here is derived from an EMBL/GenBank/DDBJ whole genome shotgun (WGS) entry which is preliminary data.</text>
</comment>
<sequence>MLKTAVGKVTRAAVDEEIEHLRQFVIAARSSADVETQATGCLDSLNRLYEEDKTLFSEEDVRWINVLRGYLAVRTAEHQPRKAHTKKAKRKGDQLDHCWRCLTPIDERFTDNCTTCSAKPYQWRICPVCKACGCQRAGTVLV</sequence>
<dbReference type="RefSeq" id="WP_088254296.1">
    <property type="nucleotide sequence ID" value="NZ_NIDE01000004.1"/>
</dbReference>
<dbReference type="Proteomes" id="UP000214646">
    <property type="component" value="Unassembled WGS sequence"/>
</dbReference>
<proteinExistence type="predicted"/>
<organism evidence="1 2">
    <name type="scientific">Fimbriiglobus ruber</name>
    <dbReference type="NCBI Taxonomy" id="1908690"/>
    <lineage>
        <taxon>Bacteria</taxon>
        <taxon>Pseudomonadati</taxon>
        <taxon>Planctomycetota</taxon>
        <taxon>Planctomycetia</taxon>
        <taxon>Gemmatales</taxon>
        <taxon>Gemmataceae</taxon>
        <taxon>Fimbriiglobus</taxon>
    </lineage>
</organism>
<accession>A0A225DUZ1</accession>
<dbReference type="EMBL" id="NIDE01000004">
    <property type="protein sequence ID" value="OWK43464.1"/>
    <property type="molecule type" value="Genomic_DNA"/>
</dbReference>